<dbReference type="OrthoDB" id="6107727at2"/>
<dbReference type="NCBIfam" id="TIGR03500">
    <property type="entry name" value="FliO_TIGR"/>
    <property type="match status" value="1"/>
</dbReference>
<accession>A0A0C5VAH0</accession>
<dbReference type="PANTHER" id="PTHR38766:SF1">
    <property type="entry name" value="FLAGELLAR PROTEIN FLIO"/>
    <property type="match status" value="1"/>
</dbReference>
<dbReference type="InterPro" id="IPR022781">
    <property type="entry name" value="Flagellar_biosynth_FliO"/>
</dbReference>
<dbReference type="KEGG" id="gsn:YC6258_04281"/>
<dbReference type="GO" id="GO:0044781">
    <property type="term" value="P:bacterial-type flagellum organization"/>
    <property type="evidence" value="ECO:0007669"/>
    <property type="project" value="UniProtKB-UniRule"/>
</dbReference>
<proteinExistence type="inferred from homology"/>
<evidence type="ECO:0000256" key="6">
    <source>
        <dbReference type="ARBA" id="ARBA00037937"/>
    </source>
</evidence>
<dbReference type="HOGENOM" id="CLU_113213_3_1_6"/>
<dbReference type="InterPro" id="IPR052205">
    <property type="entry name" value="FliO/MopB"/>
</dbReference>
<dbReference type="RefSeq" id="WP_044618353.1">
    <property type="nucleotide sequence ID" value="NZ_CP007142.1"/>
</dbReference>
<sequence>MNTTAPAIDLSGMAIALIFIIGLIFACAWFVRRISGGVSFNNRQIKIITAVSLGTKEKLILIEAGGKQMLLGVTQHQINLLKEFDEPLDTSASEAGTPTFSDRLKQVLKGSDQWKNTSDDTFKD</sequence>
<evidence type="ECO:0000256" key="1">
    <source>
        <dbReference type="ARBA" id="ARBA00022475"/>
    </source>
</evidence>
<dbReference type="EMBL" id="CP007142">
    <property type="protein sequence ID" value="AJQ96315.1"/>
    <property type="molecule type" value="Genomic_DNA"/>
</dbReference>
<keyword evidence="5 7" id="KW-0975">Bacterial flagellum</keyword>
<keyword evidence="3 7" id="KW-1133">Transmembrane helix</keyword>
<reference evidence="8 9" key="1">
    <citation type="submission" date="2014-01" db="EMBL/GenBank/DDBJ databases">
        <title>Full genme sequencing of cellulolytic bacterium Gynuella sunshinyii YC6258T gen. nov., sp. nov.</title>
        <authorList>
            <person name="Khan H."/>
            <person name="Chung E.J."/>
            <person name="Chung Y.R."/>
        </authorList>
    </citation>
    <scope>NUCLEOTIDE SEQUENCE [LARGE SCALE GENOMIC DNA]</scope>
    <source>
        <strain evidence="8 9">YC6258</strain>
    </source>
</reference>
<evidence type="ECO:0000256" key="2">
    <source>
        <dbReference type="ARBA" id="ARBA00022692"/>
    </source>
</evidence>
<keyword evidence="1 7" id="KW-1003">Cell membrane</keyword>
<dbReference type="GO" id="GO:0005886">
    <property type="term" value="C:plasma membrane"/>
    <property type="evidence" value="ECO:0007669"/>
    <property type="project" value="UniProtKB-SubCell"/>
</dbReference>
<keyword evidence="8" id="KW-0282">Flagellum</keyword>
<dbReference type="PANTHER" id="PTHR38766">
    <property type="entry name" value="FLAGELLAR PROTEIN FLIO"/>
    <property type="match status" value="1"/>
</dbReference>
<organism evidence="8 9">
    <name type="scientific">Gynuella sunshinyii YC6258</name>
    <dbReference type="NCBI Taxonomy" id="1445510"/>
    <lineage>
        <taxon>Bacteria</taxon>
        <taxon>Pseudomonadati</taxon>
        <taxon>Pseudomonadota</taxon>
        <taxon>Gammaproteobacteria</taxon>
        <taxon>Oceanospirillales</taxon>
        <taxon>Saccharospirillaceae</taxon>
        <taxon>Gynuella</taxon>
    </lineage>
</organism>
<feature type="transmembrane region" description="Helical" evidence="7">
    <location>
        <begin position="12"/>
        <end position="31"/>
    </location>
</feature>
<keyword evidence="8" id="KW-0969">Cilium</keyword>
<keyword evidence="4 7" id="KW-0472">Membrane</keyword>
<evidence type="ECO:0000256" key="7">
    <source>
        <dbReference type="RuleBase" id="RU362064"/>
    </source>
</evidence>
<evidence type="ECO:0000256" key="3">
    <source>
        <dbReference type="ARBA" id="ARBA00022989"/>
    </source>
</evidence>
<keyword evidence="8" id="KW-0966">Cell projection</keyword>
<evidence type="ECO:0000256" key="4">
    <source>
        <dbReference type="ARBA" id="ARBA00023136"/>
    </source>
</evidence>
<evidence type="ECO:0000313" key="8">
    <source>
        <dbReference type="EMBL" id="AJQ96315.1"/>
    </source>
</evidence>
<evidence type="ECO:0000256" key="5">
    <source>
        <dbReference type="ARBA" id="ARBA00023143"/>
    </source>
</evidence>
<name>A0A0C5VAH0_9GAMM</name>
<keyword evidence="9" id="KW-1185">Reference proteome</keyword>
<gene>
    <name evidence="8" type="ORF">YC6258_04281</name>
</gene>
<dbReference type="AlphaFoldDB" id="A0A0C5VAH0"/>
<dbReference type="GO" id="GO:0009425">
    <property type="term" value="C:bacterial-type flagellum basal body"/>
    <property type="evidence" value="ECO:0007669"/>
    <property type="project" value="UniProtKB-SubCell"/>
</dbReference>
<evidence type="ECO:0000313" key="9">
    <source>
        <dbReference type="Proteomes" id="UP000032266"/>
    </source>
</evidence>
<dbReference type="Proteomes" id="UP000032266">
    <property type="component" value="Chromosome"/>
</dbReference>
<protein>
    <recommendedName>
        <fullName evidence="7">Flagellar protein</fullName>
    </recommendedName>
</protein>
<dbReference type="Pfam" id="PF04347">
    <property type="entry name" value="FliO"/>
    <property type="match status" value="1"/>
</dbReference>
<dbReference type="STRING" id="1445510.YC6258_04281"/>
<keyword evidence="2 7" id="KW-0812">Transmembrane</keyword>
<comment type="subcellular location">
    <subcellularLocation>
        <location evidence="7">Cell membrane</location>
    </subcellularLocation>
    <subcellularLocation>
        <location evidence="7">Bacterial flagellum basal body</location>
    </subcellularLocation>
</comment>
<comment type="similarity">
    <text evidence="6 7">Belongs to the FliO/MopB family.</text>
</comment>